<dbReference type="OrthoDB" id="117569at2759"/>
<reference evidence="1" key="1">
    <citation type="submission" date="2023-04" db="EMBL/GenBank/DDBJ databases">
        <title>Phytophthora lilii NBRC 32176.</title>
        <authorList>
            <person name="Ichikawa N."/>
            <person name="Sato H."/>
            <person name="Tonouchi N."/>
        </authorList>
    </citation>
    <scope>NUCLEOTIDE SEQUENCE</scope>
    <source>
        <strain evidence="1">NBRC 32176</strain>
    </source>
</reference>
<dbReference type="Proteomes" id="UP001165083">
    <property type="component" value="Unassembled WGS sequence"/>
</dbReference>
<dbReference type="AlphaFoldDB" id="A0A9W6WT83"/>
<organism evidence="1 2">
    <name type="scientific">Phytophthora lilii</name>
    <dbReference type="NCBI Taxonomy" id="2077276"/>
    <lineage>
        <taxon>Eukaryota</taxon>
        <taxon>Sar</taxon>
        <taxon>Stramenopiles</taxon>
        <taxon>Oomycota</taxon>
        <taxon>Peronosporomycetes</taxon>
        <taxon>Peronosporales</taxon>
        <taxon>Peronosporaceae</taxon>
        <taxon>Phytophthora</taxon>
    </lineage>
</organism>
<name>A0A9W6WT83_9STRA</name>
<dbReference type="SUPFAM" id="SSF52058">
    <property type="entry name" value="L domain-like"/>
    <property type="match status" value="1"/>
</dbReference>
<protein>
    <submittedName>
        <fullName evidence="1">Unnamed protein product</fullName>
    </submittedName>
</protein>
<dbReference type="InterPro" id="IPR032675">
    <property type="entry name" value="LRR_dom_sf"/>
</dbReference>
<proteinExistence type="predicted"/>
<keyword evidence="2" id="KW-1185">Reference proteome</keyword>
<evidence type="ECO:0000313" key="1">
    <source>
        <dbReference type="EMBL" id="GMF16747.1"/>
    </source>
</evidence>
<sequence length="172" mass="19428">MPTDLQTFNNLVMVYNSTIVRWDADSSLSATTNARMLSVLLGWTNMAEFPQGLLQPLPATMMSVQFSETNLTKTPDDLYLGWHSLVVIVFDYGILSEIPYQMFFMPVYVLSLMGNRIETIPTLAMMPPGMVIPEFKLSDNPLKELPAQLMEPTSLIMSFNVQTHQRLRCQSG</sequence>
<dbReference type="Gene3D" id="3.80.10.10">
    <property type="entry name" value="Ribonuclease Inhibitor"/>
    <property type="match status" value="1"/>
</dbReference>
<comment type="caution">
    <text evidence="1">The sequence shown here is derived from an EMBL/GenBank/DDBJ whole genome shotgun (WGS) entry which is preliminary data.</text>
</comment>
<dbReference type="EMBL" id="BSXW01000261">
    <property type="protein sequence ID" value="GMF16747.1"/>
    <property type="molecule type" value="Genomic_DNA"/>
</dbReference>
<evidence type="ECO:0000313" key="2">
    <source>
        <dbReference type="Proteomes" id="UP001165083"/>
    </source>
</evidence>
<accession>A0A9W6WT83</accession>
<gene>
    <name evidence="1" type="ORF">Plil01_000602700</name>
</gene>